<accession>M1DC63</accession>
<keyword evidence="3" id="KW-1185">Reference proteome</keyword>
<reference evidence="2" key="2">
    <citation type="submission" date="2015-06" db="UniProtKB">
        <authorList>
            <consortium name="EnsemblPlants"/>
        </authorList>
    </citation>
    <scope>IDENTIFICATION</scope>
    <source>
        <strain evidence="2">DM1-3 516 R44</strain>
    </source>
</reference>
<reference evidence="3" key="1">
    <citation type="journal article" date="2011" name="Nature">
        <title>Genome sequence and analysis of the tuber crop potato.</title>
        <authorList>
            <consortium name="The Potato Genome Sequencing Consortium"/>
        </authorList>
    </citation>
    <scope>NUCLEOTIDE SEQUENCE [LARGE SCALE GENOMIC DNA]</scope>
    <source>
        <strain evidence="3">cv. DM1-3 516 R44</strain>
    </source>
</reference>
<protein>
    <submittedName>
        <fullName evidence="2">'chromo' domain containing protein</fullName>
    </submittedName>
</protein>
<dbReference type="HOGENOM" id="CLU_2065643_0_0_1"/>
<dbReference type="Gramene" id="PGSC0003DMT400086630">
    <property type="protein sequence ID" value="PGSC0003DMT400086630"/>
    <property type="gene ID" value="PGSC0003DMG400036201"/>
</dbReference>
<dbReference type="EnsemblPlants" id="PGSC0003DMT400086630">
    <property type="protein sequence ID" value="PGSC0003DMT400086630"/>
    <property type="gene ID" value="PGSC0003DMG400036201"/>
</dbReference>
<feature type="compositionally biased region" description="Basic and acidic residues" evidence="1">
    <location>
        <begin position="72"/>
        <end position="86"/>
    </location>
</feature>
<proteinExistence type="predicted"/>
<dbReference type="Proteomes" id="UP000011115">
    <property type="component" value="Unassembled WGS sequence"/>
</dbReference>
<feature type="region of interest" description="Disordered" evidence="1">
    <location>
        <begin position="48"/>
        <end position="93"/>
    </location>
</feature>
<evidence type="ECO:0000313" key="3">
    <source>
        <dbReference type="Proteomes" id="UP000011115"/>
    </source>
</evidence>
<dbReference type="InParanoid" id="M1DC63"/>
<dbReference type="PaxDb" id="4113-PGSC0003DMT400086630"/>
<name>M1DC63_SOLTU</name>
<sequence length="119" mass="12860">MGSPMGLAIHPLTLPIAKWLTLGSTEPSPHLHSMSHLRNLQRAVAIEERVDGERGGRRKVAPARGGAQTENVPREKAPPAHHERGPGRTPFVSRPIQFAMPASIGNYVGTLHQNLIQGS</sequence>
<organism evidence="2 3">
    <name type="scientific">Solanum tuberosum</name>
    <name type="common">Potato</name>
    <dbReference type="NCBI Taxonomy" id="4113"/>
    <lineage>
        <taxon>Eukaryota</taxon>
        <taxon>Viridiplantae</taxon>
        <taxon>Streptophyta</taxon>
        <taxon>Embryophyta</taxon>
        <taxon>Tracheophyta</taxon>
        <taxon>Spermatophyta</taxon>
        <taxon>Magnoliopsida</taxon>
        <taxon>eudicotyledons</taxon>
        <taxon>Gunneridae</taxon>
        <taxon>Pentapetalae</taxon>
        <taxon>asterids</taxon>
        <taxon>lamiids</taxon>
        <taxon>Solanales</taxon>
        <taxon>Solanaceae</taxon>
        <taxon>Solanoideae</taxon>
        <taxon>Solaneae</taxon>
        <taxon>Solanum</taxon>
    </lineage>
</organism>
<evidence type="ECO:0000256" key="1">
    <source>
        <dbReference type="SAM" id="MobiDB-lite"/>
    </source>
</evidence>
<evidence type="ECO:0000313" key="2">
    <source>
        <dbReference type="EnsemblPlants" id="PGSC0003DMT400086630"/>
    </source>
</evidence>
<dbReference type="AlphaFoldDB" id="M1DC63"/>